<gene>
    <name evidence="5" type="ORF">H8S18_12105</name>
</gene>
<dbReference type="EMBL" id="JACOON010000006">
    <property type="protein sequence ID" value="MBC5649083.1"/>
    <property type="molecule type" value="Genomic_DNA"/>
</dbReference>
<dbReference type="InterPro" id="IPR028082">
    <property type="entry name" value="Peripla_BP_I"/>
</dbReference>
<feature type="domain" description="Leucine-binding protein" evidence="4">
    <location>
        <begin position="44"/>
        <end position="314"/>
    </location>
</feature>
<comment type="caution">
    <text evidence="5">The sequence shown here is derived from an EMBL/GenBank/DDBJ whole genome shotgun (WGS) entry which is preliminary data.</text>
</comment>
<proteinExistence type="inferred from homology"/>
<keyword evidence="2 3" id="KW-0732">Signal</keyword>
<reference evidence="5 6" key="1">
    <citation type="submission" date="2020-08" db="EMBL/GenBank/DDBJ databases">
        <title>Genome public.</title>
        <authorList>
            <person name="Liu C."/>
            <person name="Sun Q."/>
        </authorList>
    </citation>
    <scope>NUCLEOTIDE SEQUENCE [LARGE SCALE GENOMIC DNA]</scope>
    <source>
        <strain evidence="5 6">NSJ-35</strain>
    </source>
</reference>
<organism evidence="5 6">
    <name type="scientific">Christensenella tenuis</name>
    <dbReference type="NCBI Taxonomy" id="2763033"/>
    <lineage>
        <taxon>Bacteria</taxon>
        <taxon>Bacillati</taxon>
        <taxon>Bacillota</taxon>
        <taxon>Clostridia</taxon>
        <taxon>Christensenellales</taxon>
        <taxon>Christensenellaceae</taxon>
        <taxon>Christensenella</taxon>
    </lineage>
</organism>
<evidence type="ECO:0000313" key="6">
    <source>
        <dbReference type="Proteomes" id="UP000606889"/>
    </source>
</evidence>
<dbReference type="Gene3D" id="3.40.50.2300">
    <property type="match status" value="2"/>
</dbReference>
<feature type="chain" id="PRO_5046461795" description="Leucine-binding protein domain-containing protein" evidence="3">
    <location>
        <begin position="21"/>
        <end position="379"/>
    </location>
</feature>
<feature type="signal peptide" evidence="3">
    <location>
        <begin position="1"/>
        <end position="20"/>
    </location>
</feature>
<dbReference type="PROSITE" id="PS51257">
    <property type="entry name" value="PROKAR_LIPOPROTEIN"/>
    <property type="match status" value="1"/>
</dbReference>
<name>A0ABR7EH57_9FIRM</name>
<dbReference type="PANTHER" id="PTHR30483:SF6">
    <property type="entry name" value="PERIPLASMIC BINDING PROTEIN OF ABC TRANSPORTER FOR NATURAL AMINO ACIDS"/>
    <property type="match status" value="1"/>
</dbReference>
<dbReference type="InterPro" id="IPR051010">
    <property type="entry name" value="BCAA_transport"/>
</dbReference>
<accession>A0ABR7EH57</accession>
<dbReference type="SUPFAM" id="SSF53822">
    <property type="entry name" value="Periplasmic binding protein-like I"/>
    <property type="match status" value="1"/>
</dbReference>
<evidence type="ECO:0000313" key="5">
    <source>
        <dbReference type="EMBL" id="MBC5649083.1"/>
    </source>
</evidence>
<evidence type="ECO:0000256" key="2">
    <source>
        <dbReference type="ARBA" id="ARBA00022729"/>
    </source>
</evidence>
<evidence type="ECO:0000256" key="1">
    <source>
        <dbReference type="ARBA" id="ARBA00010062"/>
    </source>
</evidence>
<dbReference type="Proteomes" id="UP000606889">
    <property type="component" value="Unassembled WGS sequence"/>
</dbReference>
<sequence>MRKIIFILVCILVVAGVLFAGCAQQPVQQDANAIRIALVYRSGMEYNASRYEKGMQMAIEEYTGPYQISVETYGDAQEFEGSLETDNKLAEDPNITAVVSLQDYEVIDAAAKTMDDFHKAFFAVQGYYDETVGKGYSSFFPFSLPASHLGFAMGLYANAGNAQNVGVIHSGTPFEIAQANAFERGLLSGTGGASTAGSLSEPFTQQEFADEMHAWRALGIDTAYVPYYRSYWAADILAAIKELFPEMKLLASFTLGSQETVDSLGGLDGTVVPAMYPVDQSEEYTEWARRYEEKYGEAPENEAVQGYDIVNLIASNYDGSNETLPANLRANADRAEGIAGNIVPDLLTGLPDVSYSDPYDYEYLVIQGGKFVHTEMEGQ</sequence>
<dbReference type="RefSeq" id="WP_186858524.1">
    <property type="nucleotide sequence ID" value="NZ_JACOON010000006.1"/>
</dbReference>
<comment type="similarity">
    <text evidence="1">Belongs to the leucine-binding protein family.</text>
</comment>
<keyword evidence="6" id="KW-1185">Reference proteome</keyword>
<evidence type="ECO:0000259" key="4">
    <source>
        <dbReference type="Pfam" id="PF13458"/>
    </source>
</evidence>
<dbReference type="PANTHER" id="PTHR30483">
    <property type="entry name" value="LEUCINE-SPECIFIC-BINDING PROTEIN"/>
    <property type="match status" value="1"/>
</dbReference>
<protein>
    <recommendedName>
        <fullName evidence="4">Leucine-binding protein domain-containing protein</fullName>
    </recommendedName>
</protein>
<dbReference type="InterPro" id="IPR028081">
    <property type="entry name" value="Leu-bd"/>
</dbReference>
<evidence type="ECO:0000256" key="3">
    <source>
        <dbReference type="SAM" id="SignalP"/>
    </source>
</evidence>
<dbReference type="Pfam" id="PF13458">
    <property type="entry name" value="Peripla_BP_6"/>
    <property type="match status" value="1"/>
</dbReference>